<dbReference type="Proteomes" id="UP000184278">
    <property type="component" value="Unassembled WGS sequence"/>
</dbReference>
<gene>
    <name evidence="1" type="ORF">SAMN02745229_01832</name>
</gene>
<dbReference type="GeneID" id="89508442"/>
<protein>
    <submittedName>
        <fullName evidence="1">Uncharacterized protein</fullName>
    </submittedName>
</protein>
<dbReference type="InterPro" id="IPR016181">
    <property type="entry name" value="Acyl_CoA_acyltransferase"/>
</dbReference>
<dbReference type="RefSeq" id="WP_073387181.1">
    <property type="nucleotide sequence ID" value="NZ_FQXK01000014.1"/>
</dbReference>
<evidence type="ECO:0000313" key="2">
    <source>
        <dbReference type="Proteomes" id="UP000184278"/>
    </source>
</evidence>
<dbReference type="SUPFAM" id="SSF55729">
    <property type="entry name" value="Acyl-CoA N-acyltransferases (Nat)"/>
    <property type="match status" value="1"/>
</dbReference>
<proteinExistence type="predicted"/>
<sequence length="353" mass="41366">MNKYDEKYSFRLANKNDIPRIMKFIHDEWNPDHILAYDRELFIWQYGRQEYGDDENINFVLMERKSGELIGIVGFVAYDKSNESISPAMTKIVTKDILPMSGLELMKRQMAIIGEKEHFASGTNPSTILPLYIKVFRHVTGIMQQYYMLNPNMKDHKIAAPGAKCTAVDYIATGYRLFEVKDFDNLTAFYDLNEKNERMVYKSPEFIKKRYFIHPVYHYRKWIIKDEAEIATGVLFGREISHEGRKILRLVDYRGNLNLLKNLGKALHDLMVKEGYEYIDLMVSDLSGYHLEDAGFEILDPDGDTIIPNYFEPYVKENIKNYFQSRTDIVLFKADGDQDRPNKRMTTKGDIYE</sequence>
<reference evidence="2" key="1">
    <citation type="submission" date="2016-11" db="EMBL/GenBank/DDBJ databases">
        <authorList>
            <person name="Varghese N."/>
            <person name="Submissions S."/>
        </authorList>
    </citation>
    <scope>NUCLEOTIDE SEQUENCE [LARGE SCALE GENOMIC DNA]</scope>
    <source>
        <strain evidence="2">DSM 3071</strain>
    </source>
</reference>
<dbReference type="OrthoDB" id="5570877at2"/>
<dbReference type="STRING" id="1121131.SAMN02745229_01832"/>
<accession>A0A1M5YZ23</accession>
<name>A0A1M5YZ23_BUTFI</name>
<evidence type="ECO:0000313" key="1">
    <source>
        <dbReference type="EMBL" id="SHI17259.1"/>
    </source>
</evidence>
<dbReference type="EMBL" id="FQXK01000014">
    <property type="protein sequence ID" value="SHI17259.1"/>
    <property type="molecule type" value="Genomic_DNA"/>
</dbReference>
<keyword evidence="2" id="KW-1185">Reference proteome</keyword>
<organism evidence="1 2">
    <name type="scientific">Butyrivibrio fibrisolvens DSM 3071</name>
    <dbReference type="NCBI Taxonomy" id="1121131"/>
    <lineage>
        <taxon>Bacteria</taxon>
        <taxon>Bacillati</taxon>
        <taxon>Bacillota</taxon>
        <taxon>Clostridia</taxon>
        <taxon>Lachnospirales</taxon>
        <taxon>Lachnospiraceae</taxon>
        <taxon>Butyrivibrio</taxon>
    </lineage>
</organism>
<dbReference type="AlphaFoldDB" id="A0A1M5YZ23"/>